<dbReference type="EMBL" id="CP001115">
    <property type="protein sequence ID" value="ACO47513.2"/>
    <property type="molecule type" value="Genomic_DNA"/>
</dbReference>
<dbReference type="AlphaFoldDB" id="C1D274"/>
<keyword evidence="2" id="KW-0614">Plasmid</keyword>
<reference evidence="2 3" key="1">
    <citation type="journal article" date="2009" name="PLoS Genet.">
        <title>Alliance of proteomics and genomics to unravel the specificities of Sahara bacterium Deinococcus deserti.</title>
        <authorList>
            <person name="de Groot A."/>
            <person name="Dulermo R."/>
            <person name="Ortet P."/>
            <person name="Blanchard L."/>
            <person name="Guerin P."/>
            <person name="Fernandez B."/>
            <person name="Vacherie B."/>
            <person name="Dossat C."/>
            <person name="Jolivet E."/>
            <person name="Siguier P."/>
            <person name="Chandler M."/>
            <person name="Barakat M."/>
            <person name="Dedieu A."/>
            <person name="Barbe V."/>
            <person name="Heulin T."/>
            <person name="Sommer S."/>
            <person name="Achouak W."/>
            <person name="Armengaud J."/>
        </authorList>
    </citation>
    <scope>NUCLEOTIDE SEQUENCE [LARGE SCALE GENOMIC DNA]</scope>
    <source>
        <strain evidence="3">DSM 17065 / CIP 109153 / LMG 22923 / VCD115</strain>
        <plasmid evidence="3">pDeide1</plasmid>
    </source>
</reference>
<proteinExistence type="predicted"/>
<accession>C1D274</accession>
<dbReference type="Gene3D" id="3.40.250.10">
    <property type="entry name" value="Rhodanese-like domain"/>
    <property type="match status" value="1"/>
</dbReference>
<name>C1D274_DEIDV</name>
<dbReference type="InterPro" id="IPR036873">
    <property type="entry name" value="Rhodanese-like_dom_sf"/>
</dbReference>
<dbReference type="RefSeq" id="WP_041227709.1">
    <property type="nucleotide sequence ID" value="NC_012527.1"/>
</dbReference>
<dbReference type="CDD" id="cd00158">
    <property type="entry name" value="RHOD"/>
    <property type="match status" value="1"/>
</dbReference>
<dbReference type="InterPro" id="IPR050229">
    <property type="entry name" value="GlpE_sulfurtransferase"/>
</dbReference>
<dbReference type="SMART" id="SM00450">
    <property type="entry name" value="RHOD"/>
    <property type="match status" value="1"/>
</dbReference>
<evidence type="ECO:0000259" key="1">
    <source>
        <dbReference type="PROSITE" id="PS50206"/>
    </source>
</evidence>
<dbReference type="InterPro" id="IPR001763">
    <property type="entry name" value="Rhodanese-like_dom"/>
</dbReference>
<gene>
    <name evidence="2" type="ordered locus">Deide_1p00992</name>
</gene>
<dbReference type="Pfam" id="PF00581">
    <property type="entry name" value="Rhodanese"/>
    <property type="match status" value="1"/>
</dbReference>
<evidence type="ECO:0000313" key="3">
    <source>
        <dbReference type="Proteomes" id="UP000002208"/>
    </source>
</evidence>
<keyword evidence="3" id="KW-1185">Reference proteome</keyword>
<geneLocation type="plasmid" evidence="3">
    <name>pDeide1</name>
</geneLocation>
<dbReference type="HOGENOM" id="CLU_089574_13_3_0"/>
<dbReference type="PANTHER" id="PTHR43031:SF1">
    <property type="entry name" value="PYRIDINE NUCLEOTIDE-DISULPHIDE OXIDOREDUCTASE"/>
    <property type="match status" value="1"/>
</dbReference>
<dbReference type="SUPFAM" id="SSF52821">
    <property type="entry name" value="Rhodanese/Cell cycle control phosphatase"/>
    <property type="match status" value="1"/>
</dbReference>
<dbReference type="PROSITE" id="PS50206">
    <property type="entry name" value="RHODANESE_3"/>
    <property type="match status" value="1"/>
</dbReference>
<organism evidence="2 3">
    <name type="scientific">Deinococcus deserti (strain DSM 17065 / CIP 109153 / LMG 22923 / VCD115)</name>
    <dbReference type="NCBI Taxonomy" id="546414"/>
    <lineage>
        <taxon>Bacteria</taxon>
        <taxon>Thermotogati</taxon>
        <taxon>Deinococcota</taxon>
        <taxon>Deinococci</taxon>
        <taxon>Deinococcales</taxon>
        <taxon>Deinococcaceae</taxon>
        <taxon>Deinococcus</taxon>
    </lineage>
</organism>
<protein>
    <submittedName>
        <fullName evidence="2">Putative rhodanese domain protein</fullName>
    </submittedName>
</protein>
<dbReference type="Proteomes" id="UP000002208">
    <property type="component" value="Plasmid 1"/>
</dbReference>
<sequence length="110" mass="11812">MKRLTPKELNTLNSSRKAPVTVDVRSSEEFEAGHVDGALNIPITDLPQRLGELPKDRPVVTYCNMFHPGASRGEKAAAQLLELGFDAGVLEGGYPAWKDAGAADPAPENK</sequence>
<feature type="domain" description="Rhodanese" evidence="1">
    <location>
        <begin position="15"/>
        <end position="102"/>
    </location>
</feature>
<dbReference type="PANTHER" id="PTHR43031">
    <property type="entry name" value="FAD-DEPENDENT OXIDOREDUCTASE"/>
    <property type="match status" value="1"/>
</dbReference>
<evidence type="ECO:0000313" key="2">
    <source>
        <dbReference type="EMBL" id="ACO47513.2"/>
    </source>
</evidence>
<dbReference type="KEGG" id="ddr:Deide_1p00992"/>